<accession>A0A4R4PDA8</accession>
<dbReference type="Gene3D" id="1.10.1220.10">
    <property type="entry name" value="Met repressor-like"/>
    <property type="match status" value="1"/>
</dbReference>
<organism evidence="2 3">
    <name type="scientific">Actinomadura bangladeshensis</name>
    <dbReference type="NCBI Taxonomy" id="453573"/>
    <lineage>
        <taxon>Bacteria</taxon>
        <taxon>Bacillati</taxon>
        <taxon>Actinomycetota</taxon>
        <taxon>Actinomycetes</taxon>
        <taxon>Streptosporangiales</taxon>
        <taxon>Thermomonosporaceae</taxon>
        <taxon>Actinomadura</taxon>
    </lineage>
</organism>
<gene>
    <name evidence="2" type="ORF">E1284_06375</name>
</gene>
<protein>
    <submittedName>
        <fullName evidence="2">Arc family DNA-binding protein</fullName>
    </submittedName>
</protein>
<reference evidence="2 3" key="1">
    <citation type="submission" date="2019-03" db="EMBL/GenBank/DDBJ databases">
        <title>Draft genome sequences of novel Actinobacteria.</title>
        <authorList>
            <person name="Sahin N."/>
            <person name="Ay H."/>
            <person name="Saygin H."/>
        </authorList>
    </citation>
    <scope>NUCLEOTIDE SEQUENCE [LARGE SCALE GENOMIC DNA]</scope>
    <source>
        <strain evidence="2 3">DSM 45347</strain>
    </source>
</reference>
<dbReference type="SUPFAM" id="SSF47598">
    <property type="entry name" value="Ribbon-helix-helix"/>
    <property type="match status" value="1"/>
</dbReference>
<feature type="domain" description="Arc-like DNA binding" evidence="1">
    <location>
        <begin position="3"/>
        <end position="41"/>
    </location>
</feature>
<dbReference type="RefSeq" id="WP_131938045.1">
    <property type="nucleotide sequence ID" value="NZ_BAAAMX010000003.1"/>
</dbReference>
<dbReference type="AlphaFoldDB" id="A0A4R4PDA8"/>
<keyword evidence="2" id="KW-0238">DNA-binding</keyword>
<dbReference type="GO" id="GO:0006355">
    <property type="term" value="P:regulation of DNA-templated transcription"/>
    <property type="evidence" value="ECO:0007669"/>
    <property type="project" value="InterPro"/>
</dbReference>
<sequence>MDDKRITLRIPVDIHARLVEQASADRRSLNSEILYLLETALGGAGGDADPPGARIGFP</sequence>
<comment type="caution">
    <text evidence="2">The sequence shown here is derived from an EMBL/GenBank/DDBJ whole genome shotgun (WGS) entry which is preliminary data.</text>
</comment>
<dbReference type="InterPro" id="IPR010985">
    <property type="entry name" value="Ribbon_hlx_hlx"/>
</dbReference>
<name>A0A4R4PDA8_9ACTN</name>
<dbReference type="Pfam" id="PF03869">
    <property type="entry name" value="Arc"/>
    <property type="match status" value="1"/>
</dbReference>
<dbReference type="OrthoDB" id="3483807at2"/>
<dbReference type="EMBL" id="SMJW01000019">
    <property type="protein sequence ID" value="TDC18492.1"/>
    <property type="molecule type" value="Genomic_DNA"/>
</dbReference>
<evidence type="ECO:0000313" key="3">
    <source>
        <dbReference type="Proteomes" id="UP000295431"/>
    </source>
</evidence>
<dbReference type="InterPro" id="IPR005569">
    <property type="entry name" value="Arc_DNA-bd_dom"/>
</dbReference>
<evidence type="ECO:0000259" key="1">
    <source>
        <dbReference type="Pfam" id="PF03869"/>
    </source>
</evidence>
<evidence type="ECO:0000313" key="2">
    <source>
        <dbReference type="EMBL" id="TDC18492.1"/>
    </source>
</evidence>
<dbReference type="GO" id="GO:0003677">
    <property type="term" value="F:DNA binding"/>
    <property type="evidence" value="ECO:0007669"/>
    <property type="project" value="UniProtKB-KW"/>
</dbReference>
<dbReference type="Proteomes" id="UP000295431">
    <property type="component" value="Unassembled WGS sequence"/>
</dbReference>
<proteinExistence type="predicted"/>
<dbReference type="InterPro" id="IPR013321">
    <property type="entry name" value="Arc_rbn_hlx_hlx"/>
</dbReference>
<keyword evidence="3" id="KW-1185">Reference proteome</keyword>